<proteinExistence type="predicted"/>
<feature type="region of interest" description="Disordered" evidence="1">
    <location>
        <begin position="177"/>
        <end position="201"/>
    </location>
</feature>
<evidence type="ECO:0000313" key="3">
    <source>
        <dbReference type="Proteomes" id="UP000554837"/>
    </source>
</evidence>
<comment type="caution">
    <text evidence="2">The sequence shown here is derived from an EMBL/GenBank/DDBJ whole genome shotgun (WGS) entry which is preliminary data.</text>
</comment>
<name>A0A840SBY6_9BURK</name>
<gene>
    <name evidence="2" type="ORF">HNQ51_003191</name>
</gene>
<evidence type="ECO:0000313" key="2">
    <source>
        <dbReference type="EMBL" id="MBB5205860.1"/>
    </source>
</evidence>
<dbReference type="AlphaFoldDB" id="A0A840SBY6"/>
<dbReference type="EMBL" id="JACHHO010000006">
    <property type="protein sequence ID" value="MBB5205860.1"/>
    <property type="molecule type" value="Genomic_DNA"/>
</dbReference>
<protein>
    <submittedName>
        <fullName evidence="2">Uncharacterized protein</fullName>
    </submittedName>
</protein>
<keyword evidence="3" id="KW-1185">Reference proteome</keyword>
<organism evidence="2 3">
    <name type="scientific">Inhella inkyongensis</name>
    <dbReference type="NCBI Taxonomy" id="392593"/>
    <lineage>
        <taxon>Bacteria</taxon>
        <taxon>Pseudomonadati</taxon>
        <taxon>Pseudomonadota</taxon>
        <taxon>Betaproteobacteria</taxon>
        <taxon>Burkholderiales</taxon>
        <taxon>Sphaerotilaceae</taxon>
        <taxon>Inhella</taxon>
    </lineage>
</organism>
<dbReference type="Proteomes" id="UP000554837">
    <property type="component" value="Unassembled WGS sequence"/>
</dbReference>
<sequence>MRRLLAARHHADPTEELMRRLWRMEPLDRPGLRRAVIPTMLMGTWAASLFRFPSQLRRHCKELLATGHSTELCLAVAEKYWQVGNRHIVDEVLIFGLAKHSQPLPSHWTDRVQASEARRQWLQEHPPVGPQPELAEISCAQNSELRDWVAAVFHQGEIAAAQARMPTEPQELKALSQRYRQQNRRGMLDSDPAPQTQSASR</sequence>
<dbReference type="RefSeq" id="WP_175423564.1">
    <property type="nucleotide sequence ID" value="NZ_CP040709.1"/>
</dbReference>
<reference evidence="2 3" key="1">
    <citation type="submission" date="2020-08" db="EMBL/GenBank/DDBJ databases">
        <title>Genomic Encyclopedia of Type Strains, Phase IV (KMG-IV): sequencing the most valuable type-strain genomes for metagenomic binning, comparative biology and taxonomic classification.</title>
        <authorList>
            <person name="Goeker M."/>
        </authorList>
    </citation>
    <scope>NUCLEOTIDE SEQUENCE [LARGE SCALE GENOMIC DNA]</scope>
    <source>
        <strain evidence="2 3">DSM 23958</strain>
    </source>
</reference>
<evidence type="ECO:0000256" key="1">
    <source>
        <dbReference type="SAM" id="MobiDB-lite"/>
    </source>
</evidence>
<accession>A0A840SBY6</accession>